<proteinExistence type="predicted"/>
<evidence type="ECO:0000313" key="1">
    <source>
        <dbReference type="EMBL" id="PZX16190.1"/>
    </source>
</evidence>
<reference evidence="1 2" key="1">
    <citation type="submission" date="2018-06" db="EMBL/GenBank/DDBJ databases">
        <title>Genomic Encyclopedia of Archaeal and Bacterial Type Strains, Phase II (KMG-II): from individual species to whole genera.</title>
        <authorList>
            <person name="Goeker M."/>
        </authorList>
    </citation>
    <scope>NUCLEOTIDE SEQUENCE [LARGE SCALE GENOMIC DNA]</scope>
    <source>
        <strain evidence="1 2">DSM 22009</strain>
    </source>
</reference>
<dbReference type="AlphaFoldDB" id="A0A2W7N839"/>
<dbReference type="Proteomes" id="UP000248916">
    <property type="component" value="Unassembled WGS sequence"/>
</dbReference>
<name>A0A2W7N839_9RHOB</name>
<accession>A0A2W7N839</accession>
<evidence type="ECO:0000313" key="2">
    <source>
        <dbReference type="Proteomes" id="UP000248916"/>
    </source>
</evidence>
<gene>
    <name evidence="1" type="ORF">LX81_02041</name>
</gene>
<comment type="caution">
    <text evidence="1">The sequence shown here is derived from an EMBL/GenBank/DDBJ whole genome shotgun (WGS) entry which is preliminary data.</text>
</comment>
<organism evidence="1 2">
    <name type="scientific">Palleronia aestuarii</name>
    <dbReference type="NCBI Taxonomy" id="568105"/>
    <lineage>
        <taxon>Bacteria</taxon>
        <taxon>Pseudomonadati</taxon>
        <taxon>Pseudomonadota</taxon>
        <taxon>Alphaproteobacteria</taxon>
        <taxon>Rhodobacterales</taxon>
        <taxon>Roseobacteraceae</taxon>
        <taxon>Palleronia</taxon>
    </lineage>
</organism>
<protein>
    <submittedName>
        <fullName evidence="1">Uncharacterized protein</fullName>
    </submittedName>
</protein>
<dbReference type="EMBL" id="QKZL01000007">
    <property type="protein sequence ID" value="PZX16190.1"/>
    <property type="molecule type" value="Genomic_DNA"/>
</dbReference>
<sequence>MRNILGLALVIIVVIAILVYAGVLNLTPDGERALEDAQRNVGEAVEDAGRAIQGSGN</sequence>
<keyword evidence="2" id="KW-1185">Reference proteome</keyword>
<dbReference type="RefSeq" id="WP_170133909.1">
    <property type="nucleotide sequence ID" value="NZ_QKZL01000007.1"/>
</dbReference>